<name>A0ABP0N4M8_9DINO</name>
<dbReference type="EMBL" id="CAXAMM010025925">
    <property type="protein sequence ID" value="CAK9057872.1"/>
    <property type="molecule type" value="Genomic_DNA"/>
</dbReference>
<keyword evidence="2" id="KW-1185">Reference proteome</keyword>
<sequence>MKVLGWGAEAMEVTGEARDGPKWRRDVRDAKRGTTTAPLAKWLDFVHEEEPLSSTKLQVPLPGHAAFLELIRVLEQDILCCLEEVHEKERRLFATIFINWVPVYLEVHIRQTDTSSVLEFKDLGRQSVVHFHQICQMICKAIMERRSFLRQDDSQDEESDLGEFAMPCDEVSILLEE</sequence>
<evidence type="ECO:0000313" key="1">
    <source>
        <dbReference type="EMBL" id="CAK9057872.1"/>
    </source>
</evidence>
<gene>
    <name evidence="1" type="ORF">SCF082_LOCUS30967</name>
</gene>
<dbReference type="Proteomes" id="UP001642464">
    <property type="component" value="Unassembled WGS sequence"/>
</dbReference>
<organism evidence="1 2">
    <name type="scientific">Durusdinium trenchii</name>
    <dbReference type="NCBI Taxonomy" id="1381693"/>
    <lineage>
        <taxon>Eukaryota</taxon>
        <taxon>Sar</taxon>
        <taxon>Alveolata</taxon>
        <taxon>Dinophyceae</taxon>
        <taxon>Suessiales</taxon>
        <taxon>Symbiodiniaceae</taxon>
        <taxon>Durusdinium</taxon>
    </lineage>
</organism>
<evidence type="ECO:0000313" key="2">
    <source>
        <dbReference type="Proteomes" id="UP001642464"/>
    </source>
</evidence>
<proteinExistence type="predicted"/>
<protein>
    <submittedName>
        <fullName evidence="1">Uncharacterized protein</fullName>
    </submittedName>
</protein>
<feature type="non-terminal residue" evidence="1">
    <location>
        <position position="177"/>
    </location>
</feature>
<comment type="caution">
    <text evidence="1">The sequence shown here is derived from an EMBL/GenBank/DDBJ whole genome shotgun (WGS) entry which is preliminary data.</text>
</comment>
<accession>A0ABP0N4M8</accession>
<reference evidence="1 2" key="1">
    <citation type="submission" date="2024-02" db="EMBL/GenBank/DDBJ databases">
        <authorList>
            <person name="Chen Y."/>
            <person name="Shah S."/>
            <person name="Dougan E. K."/>
            <person name="Thang M."/>
            <person name="Chan C."/>
        </authorList>
    </citation>
    <scope>NUCLEOTIDE SEQUENCE [LARGE SCALE GENOMIC DNA]</scope>
</reference>